<feature type="transmembrane region" description="Helical" evidence="8">
    <location>
        <begin position="170"/>
        <end position="188"/>
    </location>
</feature>
<evidence type="ECO:0000256" key="8">
    <source>
        <dbReference type="SAM" id="Phobius"/>
    </source>
</evidence>
<dbReference type="Proteomes" id="UP000186364">
    <property type="component" value="Unassembled WGS sequence"/>
</dbReference>
<evidence type="ECO:0000256" key="1">
    <source>
        <dbReference type="ARBA" id="ARBA00004651"/>
    </source>
</evidence>
<comment type="similarity">
    <text evidence="2">Belongs to the auxin efflux carrier (TC 2.A.69) family.</text>
</comment>
<comment type="subcellular location">
    <subcellularLocation>
        <location evidence="1">Cell membrane</location>
        <topology evidence="1">Multi-pass membrane protein</topology>
    </subcellularLocation>
</comment>
<gene>
    <name evidence="9" type="ORF">BJF93_16360</name>
</gene>
<feature type="transmembrane region" description="Helical" evidence="8">
    <location>
        <begin position="40"/>
        <end position="57"/>
    </location>
</feature>
<keyword evidence="4" id="KW-1003">Cell membrane</keyword>
<evidence type="ECO:0000256" key="7">
    <source>
        <dbReference type="ARBA" id="ARBA00023136"/>
    </source>
</evidence>
<dbReference type="Pfam" id="PF03547">
    <property type="entry name" value="Mem_trans"/>
    <property type="match status" value="1"/>
</dbReference>
<dbReference type="InterPro" id="IPR038770">
    <property type="entry name" value="Na+/solute_symporter_sf"/>
</dbReference>
<evidence type="ECO:0000256" key="3">
    <source>
        <dbReference type="ARBA" id="ARBA00022448"/>
    </source>
</evidence>
<proteinExistence type="inferred from homology"/>
<comment type="caution">
    <text evidence="9">The sequence shown here is derived from an EMBL/GenBank/DDBJ whole genome shotgun (WGS) entry which is preliminary data.</text>
</comment>
<keyword evidence="7 8" id="KW-0472">Membrane</keyword>
<reference evidence="9 10" key="1">
    <citation type="submission" date="2016-09" db="EMBL/GenBank/DDBJ databases">
        <title>Rhizobium sp. nov., a novel species isolated from the rice rhizosphere.</title>
        <authorList>
            <person name="Zhao J."/>
            <person name="Zhang X."/>
        </authorList>
    </citation>
    <scope>NUCLEOTIDE SEQUENCE [LARGE SCALE GENOMIC DNA]</scope>
    <source>
        <strain evidence="9 10">1.7048</strain>
    </source>
</reference>
<dbReference type="PANTHER" id="PTHR36838:SF4">
    <property type="entry name" value="AUXIN EFFLUX CARRIER FAMILY PROTEIN"/>
    <property type="match status" value="1"/>
</dbReference>
<dbReference type="PANTHER" id="PTHR36838">
    <property type="entry name" value="AUXIN EFFLUX CARRIER FAMILY PROTEIN"/>
    <property type="match status" value="1"/>
</dbReference>
<dbReference type="GO" id="GO:0055085">
    <property type="term" value="P:transmembrane transport"/>
    <property type="evidence" value="ECO:0007669"/>
    <property type="project" value="InterPro"/>
</dbReference>
<keyword evidence="5 8" id="KW-0812">Transmembrane</keyword>
<evidence type="ECO:0000256" key="4">
    <source>
        <dbReference type="ARBA" id="ARBA00022475"/>
    </source>
</evidence>
<dbReference type="RefSeq" id="WP_075628874.1">
    <property type="nucleotide sequence ID" value="NZ_FOAM01000023.1"/>
</dbReference>
<feature type="transmembrane region" description="Helical" evidence="8">
    <location>
        <begin position="225"/>
        <end position="247"/>
    </location>
</feature>
<sequence length="311" mass="32672">MSVIFESLVPIFLLVACGVWLKRARFLAPTLWEGLEQLGYYVLFPALLFSTLATAHFQGLKTDATAAATIGGVLIMSACVLALWPLLKARGVSASTFTSLFQTATRWNGFMALAAAERLYGTTGLTLTALVMTLIIVPINFVNIGVLIWFNGGPRNLRFFAMRILSNPMVSASLAGIALNLAGTPVYAPAMSAVRMLAESSLPLGLIMVGAGLRLGDLVRPKPLVFLSGALKLILMPIFMVGLAALSGVRGDALLTIALGASVPTAMNGYLLAKQMGGDAPFYAVSATLQMVASFLTIPLVLTAAAYLAAG</sequence>
<dbReference type="EMBL" id="MKIP01000057">
    <property type="protein sequence ID" value="OLP58450.1"/>
    <property type="molecule type" value="Genomic_DNA"/>
</dbReference>
<keyword evidence="10" id="KW-1185">Reference proteome</keyword>
<evidence type="ECO:0000256" key="5">
    <source>
        <dbReference type="ARBA" id="ARBA00022692"/>
    </source>
</evidence>
<keyword evidence="6 8" id="KW-1133">Transmembrane helix</keyword>
<dbReference type="InterPro" id="IPR004776">
    <property type="entry name" value="Mem_transp_PIN-like"/>
</dbReference>
<feature type="transmembrane region" description="Helical" evidence="8">
    <location>
        <begin position="285"/>
        <end position="310"/>
    </location>
</feature>
<dbReference type="GO" id="GO:0005886">
    <property type="term" value="C:plasma membrane"/>
    <property type="evidence" value="ECO:0007669"/>
    <property type="project" value="UniProtKB-SubCell"/>
</dbReference>
<dbReference type="Gene3D" id="1.20.1530.20">
    <property type="match status" value="1"/>
</dbReference>
<feature type="transmembrane region" description="Helical" evidence="8">
    <location>
        <begin position="253"/>
        <end position="273"/>
    </location>
</feature>
<evidence type="ECO:0000256" key="6">
    <source>
        <dbReference type="ARBA" id="ARBA00022989"/>
    </source>
</evidence>
<dbReference type="AlphaFoldDB" id="A0A1Q9ASP2"/>
<keyword evidence="3" id="KW-0813">Transport</keyword>
<organism evidence="9 10">
    <name type="scientific">Xaviernesmea oryzae</name>
    <dbReference type="NCBI Taxonomy" id="464029"/>
    <lineage>
        <taxon>Bacteria</taxon>
        <taxon>Pseudomonadati</taxon>
        <taxon>Pseudomonadota</taxon>
        <taxon>Alphaproteobacteria</taxon>
        <taxon>Hyphomicrobiales</taxon>
        <taxon>Rhizobiaceae</taxon>
        <taxon>Rhizobium/Agrobacterium group</taxon>
        <taxon>Xaviernesmea</taxon>
    </lineage>
</organism>
<dbReference type="OrthoDB" id="9805563at2"/>
<feature type="transmembrane region" description="Helical" evidence="8">
    <location>
        <begin position="64"/>
        <end position="87"/>
    </location>
</feature>
<evidence type="ECO:0000313" key="10">
    <source>
        <dbReference type="Proteomes" id="UP000186364"/>
    </source>
</evidence>
<name>A0A1Q9ASP2_9HYPH</name>
<feature type="transmembrane region" description="Helical" evidence="8">
    <location>
        <begin position="194"/>
        <end position="213"/>
    </location>
</feature>
<accession>A0A1Q9ASP2</accession>
<protein>
    <submittedName>
        <fullName evidence="9">Transporter</fullName>
    </submittedName>
</protein>
<evidence type="ECO:0000313" key="9">
    <source>
        <dbReference type="EMBL" id="OLP58450.1"/>
    </source>
</evidence>
<evidence type="ECO:0000256" key="2">
    <source>
        <dbReference type="ARBA" id="ARBA00010145"/>
    </source>
</evidence>
<feature type="transmembrane region" description="Helical" evidence="8">
    <location>
        <begin position="127"/>
        <end position="150"/>
    </location>
</feature>